<evidence type="ECO:0000259" key="3">
    <source>
        <dbReference type="Pfam" id="PF00561"/>
    </source>
</evidence>
<dbReference type="Pfam" id="PF00561">
    <property type="entry name" value="Abhydrolase_1"/>
    <property type="match status" value="1"/>
</dbReference>
<dbReference type="VEuPathDB" id="FungiDB:BO72DRAFT_528465"/>
<name>A0A8G1VYR9_9EURO</name>
<feature type="domain" description="AB hydrolase-1" evidence="3">
    <location>
        <begin position="23"/>
        <end position="268"/>
    </location>
</feature>
<dbReference type="PRINTS" id="PR00793">
    <property type="entry name" value="PROAMNOPTASE"/>
</dbReference>
<proteinExistence type="inferred from homology"/>
<evidence type="ECO:0000256" key="2">
    <source>
        <dbReference type="ARBA" id="ARBA00022801"/>
    </source>
</evidence>
<organism evidence="4 5">
    <name type="scientific">Aspergillus fijiensis CBS 313.89</name>
    <dbReference type="NCBI Taxonomy" id="1448319"/>
    <lineage>
        <taxon>Eukaryota</taxon>
        <taxon>Fungi</taxon>
        <taxon>Dikarya</taxon>
        <taxon>Ascomycota</taxon>
        <taxon>Pezizomycotina</taxon>
        <taxon>Eurotiomycetes</taxon>
        <taxon>Eurotiomycetidae</taxon>
        <taxon>Eurotiales</taxon>
        <taxon>Aspergillaceae</taxon>
        <taxon>Aspergillus</taxon>
    </lineage>
</organism>
<sequence length="311" mass="34918">MVEYITVNDADLAYRLVGPNDAPLVVTLHGGRGFGDHTSDFRAYSPLSQDDFRILSFDYRGHGQSSRTKPYTFQQLVNDIEALRRHFAGPDTPCIICGGSFGGFLALQYSIEYADKVSHLILRGTAASHHHEEQAIQTLEARLHRAPGMSINMLRDKIFGHFNSDIEFQLVMHAAAPLYREEFDPDLALQQNLATVFNAESHNDLYAAPEKFFDYRDRLHRISAKTLAIVGEKDWICPPGQSEIIVAGIPGAKLAIVAGANHSVHLEKNEIVLKMIRAHLARDSDSQQDGTAQLHWPVSNLHLDFKRYHHD</sequence>
<comment type="similarity">
    <text evidence="1">Belongs to the peptidase S33 family.</text>
</comment>
<dbReference type="PANTHER" id="PTHR43798">
    <property type="entry name" value="MONOACYLGLYCEROL LIPASE"/>
    <property type="match status" value="1"/>
</dbReference>
<evidence type="ECO:0000313" key="4">
    <source>
        <dbReference type="EMBL" id="RAK76591.1"/>
    </source>
</evidence>
<gene>
    <name evidence="4" type="ORF">BO72DRAFT_528465</name>
</gene>
<dbReference type="InterPro" id="IPR000073">
    <property type="entry name" value="AB_hydrolase_1"/>
</dbReference>
<keyword evidence="5" id="KW-1185">Reference proteome</keyword>
<dbReference type="GeneID" id="63867524"/>
<dbReference type="GO" id="GO:0008233">
    <property type="term" value="F:peptidase activity"/>
    <property type="evidence" value="ECO:0007669"/>
    <property type="project" value="InterPro"/>
</dbReference>
<dbReference type="RefSeq" id="XP_040800601.1">
    <property type="nucleotide sequence ID" value="XM_040950189.1"/>
</dbReference>
<dbReference type="GO" id="GO:0006508">
    <property type="term" value="P:proteolysis"/>
    <property type="evidence" value="ECO:0007669"/>
    <property type="project" value="InterPro"/>
</dbReference>
<dbReference type="OrthoDB" id="408373at2759"/>
<dbReference type="InterPro" id="IPR029058">
    <property type="entry name" value="AB_hydrolase_fold"/>
</dbReference>
<protein>
    <submittedName>
        <fullName evidence="4">Alpha/beta-hydrolase</fullName>
    </submittedName>
</protein>
<dbReference type="PRINTS" id="PR00111">
    <property type="entry name" value="ABHYDROLASE"/>
</dbReference>
<evidence type="ECO:0000313" key="5">
    <source>
        <dbReference type="Proteomes" id="UP000249789"/>
    </source>
</evidence>
<dbReference type="SUPFAM" id="SSF53474">
    <property type="entry name" value="alpha/beta-Hydrolases"/>
    <property type="match status" value="1"/>
</dbReference>
<dbReference type="InterPro" id="IPR002410">
    <property type="entry name" value="Peptidase_S33"/>
</dbReference>
<accession>A0A8G1VYR9</accession>
<keyword evidence="2 4" id="KW-0378">Hydrolase</keyword>
<reference evidence="4 5" key="1">
    <citation type="submission" date="2018-02" db="EMBL/GenBank/DDBJ databases">
        <title>The genomes of Aspergillus section Nigri reveals drivers in fungal speciation.</title>
        <authorList>
            <consortium name="DOE Joint Genome Institute"/>
            <person name="Vesth T.C."/>
            <person name="Nybo J."/>
            <person name="Theobald S."/>
            <person name="Brandl J."/>
            <person name="Frisvad J.C."/>
            <person name="Nielsen K.F."/>
            <person name="Lyhne E.K."/>
            <person name="Kogle M.E."/>
            <person name="Kuo A."/>
            <person name="Riley R."/>
            <person name="Clum A."/>
            <person name="Nolan M."/>
            <person name="Lipzen A."/>
            <person name="Salamov A."/>
            <person name="Henrissat B."/>
            <person name="Wiebenga A."/>
            <person name="De vries R.P."/>
            <person name="Grigoriev I.V."/>
            <person name="Mortensen U.H."/>
            <person name="Andersen M.R."/>
            <person name="Baker S.E."/>
        </authorList>
    </citation>
    <scope>NUCLEOTIDE SEQUENCE [LARGE SCALE GENOMIC DNA]</scope>
    <source>
        <strain evidence="4 5">CBS 313.89</strain>
    </source>
</reference>
<evidence type="ECO:0000256" key="1">
    <source>
        <dbReference type="ARBA" id="ARBA00010088"/>
    </source>
</evidence>
<dbReference type="EMBL" id="KZ824648">
    <property type="protein sequence ID" value="RAK76591.1"/>
    <property type="molecule type" value="Genomic_DNA"/>
</dbReference>
<dbReference type="AlphaFoldDB" id="A0A8G1VYR9"/>
<dbReference type="Gene3D" id="3.40.50.1820">
    <property type="entry name" value="alpha/beta hydrolase"/>
    <property type="match status" value="1"/>
</dbReference>
<dbReference type="Proteomes" id="UP000249789">
    <property type="component" value="Unassembled WGS sequence"/>
</dbReference>
<dbReference type="InterPro" id="IPR050266">
    <property type="entry name" value="AB_hydrolase_sf"/>
</dbReference>